<evidence type="ECO:0000313" key="1">
    <source>
        <dbReference type="EMBL" id="RIA80060.1"/>
    </source>
</evidence>
<dbReference type="OrthoDB" id="5596319at2759"/>
<dbReference type="AlphaFoldDB" id="A0A397S0Q2"/>
<dbReference type="EMBL" id="QKYT01001057">
    <property type="protein sequence ID" value="RIA80060.1"/>
    <property type="molecule type" value="Genomic_DNA"/>
</dbReference>
<name>A0A397S0Q2_9GLOM</name>
<dbReference type="InterPro" id="IPR027417">
    <property type="entry name" value="P-loop_NTPase"/>
</dbReference>
<comment type="caution">
    <text evidence="1">The sequence shown here is derived from an EMBL/GenBank/DDBJ whole genome shotgun (WGS) entry which is preliminary data.</text>
</comment>
<gene>
    <name evidence="1" type="ORF">C1645_839371</name>
</gene>
<dbReference type="STRING" id="658196.A0A397S0Q2"/>
<protein>
    <recommendedName>
        <fullName evidence="3">P-loop containing nucleoside triphosphate hydrolase protein</fullName>
    </recommendedName>
</protein>
<organism evidence="1 2">
    <name type="scientific">Glomus cerebriforme</name>
    <dbReference type="NCBI Taxonomy" id="658196"/>
    <lineage>
        <taxon>Eukaryota</taxon>
        <taxon>Fungi</taxon>
        <taxon>Fungi incertae sedis</taxon>
        <taxon>Mucoromycota</taxon>
        <taxon>Glomeromycotina</taxon>
        <taxon>Glomeromycetes</taxon>
        <taxon>Glomerales</taxon>
        <taxon>Glomeraceae</taxon>
        <taxon>Glomus</taxon>
    </lineage>
</organism>
<reference evidence="1 2" key="1">
    <citation type="submission" date="2018-06" db="EMBL/GenBank/DDBJ databases">
        <title>Comparative genomics reveals the genomic features of Rhizophagus irregularis, R. cerebriforme, R. diaphanum and Gigaspora rosea, and their symbiotic lifestyle signature.</title>
        <authorList>
            <person name="Morin E."/>
            <person name="San Clemente H."/>
            <person name="Chen E.C.H."/>
            <person name="De La Providencia I."/>
            <person name="Hainaut M."/>
            <person name="Kuo A."/>
            <person name="Kohler A."/>
            <person name="Murat C."/>
            <person name="Tang N."/>
            <person name="Roy S."/>
            <person name="Loubradou J."/>
            <person name="Henrissat B."/>
            <person name="Grigoriev I.V."/>
            <person name="Corradi N."/>
            <person name="Roux C."/>
            <person name="Martin F.M."/>
        </authorList>
    </citation>
    <scope>NUCLEOTIDE SEQUENCE [LARGE SCALE GENOMIC DNA]</scope>
    <source>
        <strain evidence="1 2">DAOM 227022</strain>
    </source>
</reference>
<dbReference type="Proteomes" id="UP000265703">
    <property type="component" value="Unassembled WGS sequence"/>
</dbReference>
<keyword evidence="2" id="KW-1185">Reference proteome</keyword>
<proteinExistence type="predicted"/>
<accession>A0A397S0Q2</accession>
<evidence type="ECO:0000313" key="2">
    <source>
        <dbReference type="Proteomes" id="UP000265703"/>
    </source>
</evidence>
<dbReference type="SUPFAM" id="SSF52540">
    <property type="entry name" value="P-loop containing nucleoside triphosphate hydrolases"/>
    <property type="match status" value="1"/>
</dbReference>
<evidence type="ECO:0008006" key="3">
    <source>
        <dbReference type="Google" id="ProtNLM"/>
    </source>
</evidence>
<sequence length="533" mass="61865">MKDKNNEPNINNYNDLKLWKADIALSDNLKDINTEEQIKNKGEDVTFEHVKIETEEVFWVTLGSSIRRDAKNNINIESTSNFKSSSDLKINSANDFNEIFEKSNWKSNIIILIDEFDKLYEADENVRSSCLETFRGIKNSKNNYAIWSIVTIGTFSILHIKSGKTSTSPFNVNEPFQNPNFTFNQVQFLYKEFEDDFEFTIDLEIIKDIYKWTSGHAGLVCLCGRFILDRLIEEVDKDNKLSFVIWSKFVFRSLENIILDYPTFRRMINTLNTKIVAKPAVNLLRSVFLGFFDFVNINNAEELKLAEFLVAEGVLIRDERTKNNFKMSSVFVDGLIRNWVIPELYKSRPNIPVPQTDEGSLKVLDALTEAIRCFDKTIICNAFNRSFKTVLVKVDGCQNKRVSRESVYDSELNRILVNWIDCQRIDIVIMSQHQTVVLELLASATKNELNKHFERVLDYAEMLSADDIWIVNFTCEDDATKEPHWPPNDGKFERVNVVHFFHNQKFENVRINAQYISNPGAFSYITDQVIQLQ</sequence>